<proteinExistence type="predicted"/>
<dbReference type="RefSeq" id="WP_308938176.1">
    <property type="nucleotide sequence ID" value="NZ_JAVIBP010000021.1"/>
</dbReference>
<name>A0ABU1B8N2_9STRE</name>
<gene>
    <name evidence="2" type="ORF">RFF62_10035</name>
</gene>
<comment type="caution">
    <text evidence="2">The sequence shown here is derived from an EMBL/GenBank/DDBJ whole genome shotgun (WGS) entry which is preliminary data.</text>
</comment>
<feature type="region of interest" description="Disordered" evidence="1">
    <location>
        <begin position="1"/>
        <end position="22"/>
    </location>
</feature>
<evidence type="ECO:0000256" key="1">
    <source>
        <dbReference type="SAM" id="MobiDB-lite"/>
    </source>
</evidence>
<dbReference type="EMBL" id="JAVIBX010000061">
    <property type="protein sequence ID" value="MDQ8834104.1"/>
    <property type="molecule type" value="Genomic_DNA"/>
</dbReference>
<accession>A0ABU1B8N2</accession>
<protein>
    <recommendedName>
        <fullName evidence="4">DUF1217 domain-containing protein</fullName>
    </recommendedName>
</protein>
<evidence type="ECO:0000313" key="2">
    <source>
        <dbReference type="EMBL" id="MDQ8834104.1"/>
    </source>
</evidence>
<keyword evidence="3" id="KW-1185">Reference proteome</keyword>
<evidence type="ECO:0008006" key="4">
    <source>
        <dbReference type="Google" id="ProtNLM"/>
    </source>
</evidence>
<dbReference type="Proteomes" id="UP001228446">
    <property type="component" value="Unassembled WGS sequence"/>
</dbReference>
<evidence type="ECO:0000313" key="3">
    <source>
        <dbReference type="Proteomes" id="UP001228446"/>
    </source>
</evidence>
<organism evidence="2 3">
    <name type="scientific">Streptococcus ruminantium</name>
    <dbReference type="NCBI Taxonomy" id="1917441"/>
    <lineage>
        <taxon>Bacteria</taxon>
        <taxon>Bacillati</taxon>
        <taxon>Bacillota</taxon>
        <taxon>Bacilli</taxon>
        <taxon>Lactobacillales</taxon>
        <taxon>Streptococcaceae</taxon>
        <taxon>Streptococcus</taxon>
    </lineage>
</organism>
<sequence>MNPTDGTLYAPSTPEHRAHQVRQQQTQIYSYNYTPSPNAPRTSYQQTLWQQAQAQRSVSNAWEQAKTIGQSVYDWGASKTREATNIARNWTKALEETIRHICESAQRAVGGKTVSASTVKFDQSYSAGGYEFKQNLMKQYGFDQTTSDLMWKLYQNIKDKEGKNADYAFNRLMGGAQYAGFKWGNTAGSTGEVREVLHKYGMTGSDADKLVYNIRIQYLLSSGTYGDLSSLKKQGLYESFKSSAQKAYPDVDFDQLWNSNYTRYSSKTDFAHQSITTATHLYNKPRLADIYGVFVGGTNALAGWRGDVTKDAEASPSMGNDDYRADLDTVNITSMMQKNKMDYISASNLYYDGISSGAYTRANVFKQNISLADVKKAIYSSLVPSKTIDLGPNIQSHIRRSDAESMEYLRINYPTSYNFIRSLEAGTNDL</sequence>
<reference evidence="2 3" key="1">
    <citation type="submission" date="2023-08" db="EMBL/GenBank/DDBJ databases">
        <title>Streptococcus ruminantium-associated sheep mastitis outbreak detected in Italy is distinct from bovine isolates.</title>
        <authorList>
            <person name="Rosa M.N."/>
            <person name="Vezina B."/>
            <person name="Tola S."/>
        </authorList>
    </citation>
    <scope>NUCLEOTIDE SEQUENCE [LARGE SCALE GENOMIC DNA]</scope>
    <source>
        <strain evidence="2 3">OM6730</strain>
    </source>
</reference>